<name>A0A645GFS3_9ZZZZ</name>
<protein>
    <submittedName>
        <fullName evidence="1">Uncharacterized protein</fullName>
    </submittedName>
</protein>
<gene>
    <name evidence="1" type="ORF">SDC9_169986</name>
</gene>
<dbReference type="AlphaFoldDB" id="A0A645GFS3"/>
<organism evidence="1">
    <name type="scientific">bioreactor metagenome</name>
    <dbReference type="NCBI Taxonomy" id="1076179"/>
    <lineage>
        <taxon>unclassified sequences</taxon>
        <taxon>metagenomes</taxon>
        <taxon>ecological metagenomes</taxon>
    </lineage>
</organism>
<sequence>MALVDASHGAGELVGVQVRQRVEQFDLVKPPFVAPRLR</sequence>
<dbReference type="EMBL" id="VSSQ01070880">
    <property type="protein sequence ID" value="MPN22603.1"/>
    <property type="molecule type" value="Genomic_DNA"/>
</dbReference>
<evidence type="ECO:0000313" key="1">
    <source>
        <dbReference type="EMBL" id="MPN22603.1"/>
    </source>
</evidence>
<accession>A0A645GFS3</accession>
<comment type="caution">
    <text evidence="1">The sequence shown here is derived from an EMBL/GenBank/DDBJ whole genome shotgun (WGS) entry which is preliminary data.</text>
</comment>
<reference evidence="1" key="1">
    <citation type="submission" date="2019-08" db="EMBL/GenBank/DDBJ databases">
        <authorList>
            <person name="Kucharzyk K."/>
            <person name="Murdoch R.W."/>
            <person name="Higgins S."/>
            <person name="Loffler F."/>
        </authorList>
    </citation>
    <scope>NUCLEOTIDE SEQUENCE</scope>
</reference>
<proteinExistence type="predicted"/>